<feature type="transmembrane region" description="Helical" evidence="1">
    <location>
        <begin position="59"/>
        <end position="82"/>
    </location>
</feature>
<keyword evidence="3" id="KW-1185">Reference proteome</keyword>
<keyword evidence="1" id="KW-0812">Transmembrane</keyword>
<keyword evidence="1" id="KW-1133">Transmembrane helix</keyword>
<proteinExistence type="predicted"/>
<gene>
    <name evidence="2" type="ORF">FAK_22930</name>
</gene>
<protein>
    <submittedName>
        <fullName evidence="2">Uncharacterized protein</fullName>
    </submittedName>
</protein>
<evidence type="ECO:0000256" key="1">
    <source>
        <dbReference type="SAM" id="Phobius"/>
    </source>
</evidence>
<keyword evidence="1" id="KW-0472">Membrane</keyword>
<evidence type="ECO:0000313" key="2">
    <source>
        <dbReference type="EMBL" id="BEQ15227.1"/>
    </source>
</evidence>
<reference evidence="3" key="1">
    <citation type="journal article" date="2023" name="Arch. Microbiol.">
        <title>Desulfoferula mesophilus gen. nov. sp. nov., a mesophilic sulfate-reducing bacterium isolated from a brackish lake sediment.</title>
        <authorList>
            <person name="Watanabe T."/>
            <person name="Yabe T."/>
            <person name="Tsuji J.M."/>
            <person name="Fukui M."/>
        </authorList>
    </citation>
    <scope>NUCLEOTIDE SEQUENCE [LARGE SCALE GENOMIC DNA]</scope>
    <source>
        <strain evidence="3">12FAK</strain>
    </source>
</reference>
<dbReference type="AlphaFoldDB" id="A0AAU9F1I3"/>
<dbReference type="KEGG" id="dmp:FAK_22930"/>
<evidence type="ECO:0000313" key="3">
    <source>
        <dbReference type="Proteomes" id="UP001366166"/>
    </source>
</evidence>
<feature type="transmembrane region" description="Helical" evidence="1">
    <location>
        <begin position="94"/>
        <end position="116"/>
    </location>
</feature>
<dbReference type="RefSeq" id="WP_338599345.1">
    <property type="nucleotide sequence ID" value="NZ_AP028679.1"/>
</dbReference>
<dbReference type="Proteomes" id="UP001366166">
    <property type="component" value="Chromosome"/>
</dbReference>
<name>A0AAU9F1I3_9BACT</name>
<dbReference type="PROSITE" id="PS51257">
    <property type="entry name" value="PROKAR_LIPOPROTEIN"/>
    <property type="match status" value="1"/>
</dbReference>
<dbReference type="EMBL" id="AP028679">
    <property type="protein sequence ID" value="BEQ15227.1"/>
    <property type="molecule type" value="Genomic_DNA"/>
</dbReference>
<sequence length="212" mass="23184">MAFYTRTSLTGGELTALPFMSLISCFGSPTSTVNAVDFLGEWLQLPGHPTSLYVETMMISRYGQVALSVMGFAFLTLLMTFNYYGKIKLRLGRLLVCVGFLAVCTAGLAWGGHVLLSEVLQRPQKTYLGFTLPEELSKGVKAKVYESREAFLRENPDAALQPGETVLGEFRGPTPCGWALAGTSYPLPIATKKATWWATTWPAPMTWPAPST</sequence>
<organism evidence="2 3">
    <name type="scientific">Desulfoferula mesophila</name>
    <dbReference type="NCBI Taxonomy" id="3058419"/>
    <lineage>
        <taxon>Bacteria</taxon>
        <taxon>Pseudomonadati</taxon>
        <taxon>Thermodesulfobacteriota</taxon>
        <taxon>Desulfarculia</taxon>
        <taxon>Desulfarculales</taxon>
        <taxon>Desulfarculaceae</taxon>
        <taxon>Desulfoferula</taxon>
    </lineage>
</organism>
<accession>A0AAU9F1I3</accession>